<gene>
    <name evidence="1" type="ORF">DENOEST_2750</name>
</gene>
<dbReference type="AlphaFoldDB" id="A0A6S6Y0B5"/>
<sequence length="137" mass="14947">MNRRTLLWVLCLNLPLPLHGGQEDQALGRLFFTPAQRQALARQPQGQNPIGDSLNLEGSVQGSDGRRSFWLNGRLLHGDTPDISARLVPRHPERLLLRVQGAAAIPVKVGESIDRANGAIRDSINSGSVTVHRAPQP</sequence>
<keyword evidence="2" id="KW-1185">Reference proteome</keyword>
<name>A0A6S6Y0B5_9PROT</name>
<proteinExistence type="predicted"/>
<dbReference type="EMBL" id="LR778301">
    <property type="protein sequence ID" value="CAB1369915.1"/>
    <property type="molecule type" value="Genomic_DNA"/>
</dbReference>
<accession>A0A6S6Y0B5</accession>
<organism evidence="1 2">
    <name type="scientific">Denitratisoma oestradiolicum</name>
    <dbReference type="NCBI Taxonomy" id="311182"/>
    <lineage>
        <taxon>Bacteria</taxon>
        <taxon>Pseudomonadati</taxon>
        <taxon>Pseudomonadota</taxon>
        <taxon>Betaproteobacteria</taxon>
        <taxon>Nitrosomonadales</taxon>
        <taxon>Sterolibacteriaceae</taxon>
        <taxon>Denitratisoma</taxon>
    </lineage>
</organism>
<dbReference type="KEGG" id="doe:DENOEST_2750"/>
<dbReference type="RefSeq" id="WP_145772058.1">
    <property type="nucleotide sequence ID" value="NZ_LR778301.1"/>
</dbReference>
<evidence type="ECO:0000313" key="1">
    <source>
        <dbReference type="EMBL" id="CAB1369915.1"/>
    </source>
</evidence>
<reference evidence="1 2" key="1">
    <citation type="submission" date="2020-03" db="EMBL/GenBank/DDBJ databases">
        <authorList>
            <consortium name="Genoscope - CEA"/>
            <person name="William W."/>
        </authorList>
    </citation>
    <scope>NUCLEOTIDE SEQUENCE [LARGE SCALE GENOMIC DNA]</scope>
    <source>
        <strain evidence="2">DSM 16959</strain>
    </source>
</reference>
<evidence type="ECO:0000313" key="2">
    <source>
        <dbReference type="Proteomes" id="UP000515733"/>
    </source>
</evidence>
<dbReference type="Proteomes" id="UP000515733">
    <property type="component" value="Chromosome"/>
</dbReference>
<protein>
    <submittedName>
        <fullName evidence="1">Uncharacterized protein</fullName>
    </submittedName>
</protein>